<dbReference type="Pfam" id="PF13723">
    <property type="entry name" value="Ketoacyl-synt_2"/>
    <property type="match status" value="1"/>
</dbReference>
<dbReference type="HOGENOM" id="CLU_095237_1_0_11"/>
<evidence type="ECO:0000259" key="1">
    <source>
        <dbReference type="Pfam" id="PF13723"/>
    </source>
</evidence>
<protein>
    <recommendedName>
        <fullName evidence="1">Beta-ketoacyl synthase-like N-terminal domain-containing protein</fullName>
    </recommendedName>
</protein>
<dbReference type="PATRIC" id="fig|1160718.3.peg.997"/>
<dbReference type="Proteomes" id="UP000009036">
    <property type="component" value="Chromosome"/>
</dbReference>
<dbReference type="EMBL" id="CP072931">
    <property type="protein sequence ID" value="QTZ94606.1"/>
    <property type="molecule type" value="Genomic_DNA"/>
</dbReference>
<dbReference type="eggNOG" id="COG0160">
    <property type="taxonomic scope" value="Bacteria"/>
</dbReference>
<proteinExistence type="predicted"/>
<dbReference type="OrthoDB" id="3402212at2"/>
<evidence type="ECO:0000313" key="2">
    <source>
        <dbReference type="EMBL" id="EJJ08109.1"/>
    </source>
</evidence>
<dbReference type="InterPro" id="IPR016039">
    <property type="entry name" value="Thiolase-like"/>
</dbReference>
<reference evidence="3" key="2">
    <citation type="submission" date="2021-04" db="EMBL/GenBank/DDBJ databases">
        <authorList>
            <person name="Wen M.-L."/>
            <person name="Han X.-L."/>
            <person name="Xiong J."/>
        </authorList>
    </citation>
    <scope>NUCLEOTIDE SEQUENCE</scope>
    <source>
        <strain evidence="3">AGR0001</strain>
    </source>
</reference>
<dbReference type="STRING" id="1160718.SU9_04846"/>
<dbReference type="Gene3D" id="3.40.47.10">
    <property type="match status" value="1"/>
</dbReference>
<feature type="domain" description="Beta-ketoacyl synthase-like N-terminal" evidence="1">
    <location>
        <begin position="65"/>
        <end position="160"/>
    </location>
</feature>
<dbReference type="EMBL" id="AJGV01000041">
    <property type="protein sequence ID" value="EJJ08109.1"/>
    <property type="molecule type" value="Genomic_DNA"/>
</dbReference>
<keyword evidence="4" id="KW-1185">Reference proteome</keyword>
<name>J1RUB5_9ACTN</name>
<gene>
    <name evidence="3" type="ORF">SU9_026755</name>
    <name evidence="2" type="ORF">SU9_04846</name>
</gene>
<reference evidence="2" key="1">
    <citation type="journal article" date="2012" name="J. Bacteriol.">
        <title>Genome Sequence of Streptomyces auratus Strain AGR0001, a Phoslactomycin-Producing Actinomycete.</title>
        <authorList>
            <person name="Han X."/>
            <person name="Li M."/>
            <person name="Ding Z."/>
            <person name="Zhao J."/>
            <person name="Ji K."/>
            <person name="Wen M."/>
            <person name="Lu T."/>
        </authorList>
    </citation>
    <scope>NUCLEOTIDE SEQUENCE [LARGE SCALE GENOMIC DNA]</scope>
    <source>
        <strain evidence="2">AGR0001</strain>
    </source>
</reference>
<dbReference type="RefSeq" id="WP_006602549.1">
    <property type="nucleotide sequence ID" value="NZ_CP072931.1"/>
</dbReference>
<dbReference type="InterPro" id="IPR014030">
    <property type="entry name" value="Ketoacyl_synth_N"/>
</dbReference>
<dbReference type="SUPFAM" id="SSF53901">
    <property type="entry name" value="Thiolase-like"/>
    <property type="match status" value="1"/>
</dbReference>
<accession>J1RUB5</accession>
<dbReference type="AlphaFoldDB" id="J1RUB5"/>
<dbReference type="KEGG" id="sauh:SU9_026755"/>
<sequence>MRESTEQVIVWERASWPGPDGDGAAGPRKLPGFVVSSFSPLVAEVADRCLRGHYGDPSAAAGQGARTAVVLVSRLGDVVTDRAVAAAVDAGRPVQPLLFFQSVPNSVLGQVTTQWQLHGPVVCFSPEGDPEEAALEYADLLFADDEADRALLVLVELATDPGAHGAATALLVGPGDRVAEGAHP</sequence>
<dbReference type="GO" id="GO:0016747">
    <property type="term" value="F:acyltransferase activity, transferring groups other than amino-acyl groups"/>
    <property type="evidence" value="ECO:0007669"/>
    <property type="project" value="UniProtKB-ARBA"/>
</dbReference>
<evidence type="ECO:0000313" key="3">
    <source>
        <dbReference type="EMBL" id="QTZ94606.1"/>
    </source>
</evidence>
<organism evidence="2">
    <name type="scientific">Streptomyces auratus AGR0001</name>
    <dbReference type="NCBI Taxonomy" id="1160718"/>
    <lineage>
        <taxon>Bacteria</taxon>
        <taxon>Bacillati</taxon>
        <taxon>Actinomycetota</taxon>
        <taxon>Actinomycetes</taxon>
        <taxon>Kitasatosporales</taxon>
        <taxon>Streptomycetaceae</taxon>
        <taxon>Streptomyces</taxon>
    </lineage>
</organism>
<evidence type="ECO:0000313" key="4">
    <source>
        <dbReference type="Proteomes" id="UP000009036"/>
    </source>
</evidence>